<keyword evidence="6" id="KW-0808">Transferase</keyword>
<evidence type="ECO:0000256" key="9">
    <source>
        <dbReference type="ARBA" id="ARBA00022777"/>
    </source>
</evidence>
<dbReference type="CDD" id="cd06225">
    <property type="entry name" value="HAMP"/>
    <property type="match status" value="1"/>
</dbReference>
<dbReference type="PROSITE" id="PS50885">
    <property type="entry name" value="HAMP"/>
    <property type="match status" value="1"/>
</dbReference>
<dbReference type="PRINTS" id="PR00344">
    <property type="entry name" value="BCTRLSENSOR"/>
</dbReference>
<dbReference type="GO" id="GO:0005886">
    <property type="term" value="C:plasma membrane"/>
    <property type="evidence" value="ECO:0007669"/>
    <property type="project" value="UniProtKB-SubCell"/>
</dbReference>
<evidence type="ECO:0000256" key="7">
    <source>
        <dbReference type="ARBA" id="ARBA00022692"/>
    </source>
</evidence>
<dbReference type="InterPro" id="IPR050640">
    <property type="entry name" value="Bact_2-comp_sensor_kinase"/>
</dbReference>
<feature type="domain" description="Histidine kinase" evidence="15">
    <location>
        <begin position="484"/>
        <end position="590"/>
    </location>
</feature>
<evidence type="ECO:0000313" key="18">
    <source>
        <dbReference type="Proteomes" id="UP000572212"/>
    </source>
</evidence>
<comment type="caution">
    <text evidence="17">The sequence shown here is derived from an EMBL/GenBank/DDBJ whole genome shotgun (WGS) entry which is preliminary data.</text>
</comment>
<dbReference type="GO" id="GO:0000155">
    <property type="term" value="F:phosphorelay sensor kinase activity"/>
    <property type="evidence" value="ECO:0007669"/>
    <property type="project" value="InterPro"/>
</dbReference>
<dbReference type="InterPro" id="IPR003660">
    <property type="entry name" value="HAMP_dom"/>
</dbReference>
<gene>
    <name evidence="17" type="ORF">GGQ92_001613</name>
</gene>
<organism evidence="17 18">
    <name type="scientific">Gracilibacillus halotolerans</name>
    <dbReference type="NCBI Taxonomy" id="74386"/>
    <lineage>
        <taxon>Bacteria</taxon>
        <taxon>Bacillati</taxon>
        <taxon>Bacillota</taxon>
        <taxon>Bacilli</taxon>
        <taxon>Bacillales</taxon>
        <taxon>Bacillaceae</taxon>
        <taxon>Gracilibacillus</taxon>
    </lineage>
</organism>
<keyword evidence="9 17" id="KW-0418">Kinase</keyword>
<dbReference type="Gene3D" id="6.10.340.10">
    <property type="match status" value="1"/>
</dbReference>
<keyword evidence="11 14" id="KW-1133">Transmembrane helix</keyword>
<dbReference type="SMART" id="SM00304">
    <property type="entry name" value="HAMP"/>
    <property type="match status" value="1"/>
</dbReference>
<feature type="transmembrane region" description="Helical" evidence="14">
    <location>
        <begin position="298"/>
        <end position="320"/>
    </location>
</feature>
<evidence type="ECO:0000313" key="17">
    <source>
        <dbReference type="EMBL" id="MBB6512824.1"/>
    </source>
</evidence>
<evidence type="ECO:0000256" key="10">
    <source>
        <dbReference type="ARBA" id="ARBA00022840"/>
    </source>
</evidence>
<comment type="subcellular location">
    <subcellularLocation>
        <location evidence="2">Cell membrane</location>
        <topology evidence="2">Multi-pass membrane protein</topology>
    </subcellularLocation>
</comment>
<dbReference type="Pfam" id="PF02743">
    <property type="entry name" value="dCache_1"/>
    <property type="match status" value="1"/>
</dbReference>
<evidence type="ECO:0000256" key="2">
    <source>
        <dbReference type="ARBA" id="ARBA00004651"/>
    </source>
</evidence>
<evidence type="ECO:0000256" key="3">
    <source>
        <dbReference type="ARBA" id="ARBA00012438"/>
    </source>
</evidence>
<evidence type="ECO:0000259" key="16">
    <source>
        <dbReference type="PROSITE" id="PS50885"/>
    </source>
</evidence>
<dbReference type="Pfam" id="PF06580">
    <property type="entry name" value="His_kinase"/>
    <property type="match status" value="1"/>
</dbReference>
<evidence type="ECO:0000256" key="12">
    <source>
        <dbReference type="ARBA" id="ARBA00023012"/>
    </source>
</evidence>
<dbReference type="InterPro" id="IPR010559">
    <property type="entry name" value="Sig_transdc_His_kin_internal"/>
</dbReference>
<keyword evidence="12" id="KW-0902">Two-component regulatory system</keyword>
<dbReference type="EC" id="2.7.13.3" evidence="3"/>
<comment type="catalytic activity">
    <reaction evidence="1">
        <text>ATP + protein L-histidine = ADP + protein N-phospho-L-histidine.</text>
        <dbReference type="EC" id="2.7.13.3"/>
    </reaction>
</comment>
<feature type="domain" description="HAMP" evidence="16">
    <location>
        <begin position="322"/>
        <end position="374"/>
    </location>
</feature>
<evidence type="ECO:0000256" key="11">
    <source>
        <dbReference type="ARBA" id="ARBA00022989"/>
    </source>
</evidence>
<accession>A0A841RPG4</accession>
<keyword evidence="4" id="KW-1003">Cell membrane</keyword>
<evidence type="ECO:0000256" key="1">
    <source>
        <dbReference type="ARBA" id="ARBA00000085"/>
    </source>
</evidence>
<evidence type="ECO:0000256" key="14">
    <source>
        <dbReference type="SAM" id="Phobius"/>
    </source>
</evidence>
<sequence>MKRYYRSLPIRNKIFLTFASGFVLFITIIATFIYWNNVNEMKNQTQSLSNVLSGQFVRTVDLYFEEIERLSLAIFTDSTIQDVLTREESIRDDMSVRNEVFLRLLNHIYPQSSVEGITIYSKDGTIFDYTRNGNLELKFNPTKDKWMEELDELKKNSILFLPPSEKTNSHGEQLKVVSFVRNIYSIPRREQIGTMKIDVNIDVFLQLLETENMEGLEEYVRFLILDNQETVIFDQKRELIGQDANVNLTKINSEPKTEGNLIWNNQTYLYANNYSEYTGWHALVLIDNQFLEYERNQVLLFIVISGAIVIAIIGLISYFVSFTITKPLNTIVDKMRKVEDGDFTNRMKPSGNPEMDVLTRVYNSMLDSINKLITEVYESSITEKNAKISALQSQINPHFLYNTLNVMKSISRIKGVEEVAEISESLSDLFKYSMKGLDVPVSLRAEVEHIDNYIRILQHRFRDRFIFKKQITDEAMDAKIPKLLIQPLIENAVNHGLKNMDSDGEILLHAWTENEQLIIEVRDNGVGMDEQTLERVREESKRKKIIDETTGIGLNNVSQRLRLMYGYRYELTIDSEWEKGSLIRISLPLD</sequence>
<keyword evidence="10" id="KW-0067">ATP-binding</keyword>
<dbReference type="GO" id="GO:0005524">
    <property type="term" value="F:ATP binding"/>
    <property type="evidence" value="ECO:0007669"/>
    <property type="project" value="UniProtKB-KW"/>
</dbReference>
<proteinExistence type="predicted"/>
<protein>
    <recommendedName>
        <fullName evidence="3">histidine kinase</fullName>
        <ecNumber evidence="3">2.7.13.3</ecNumber>
    </recommendedName>
</protein>
<reference evidence="17 18" key="1">
    <citation type="submission" date="2020-08" db="EMBL/GenBank/DDBJ databases">
        <title>Genomic Encyclopedia of Type Strains, Phase IV (KMG-IV): sequencing the most valuable type-strain genomes for metagenomic binning, comparative biology and taxonomic classification.</title>
        <authorList>
            <person name="Goeker M."/>
        </authorList>
    </citation>
    <scope>NUCLEOTIDE SEQUENCE [LARGE SCALE GENOMIC DNA]</scope>
    <source>
        <strain evidence="17 18">DSM 11805</strain>
    </source>
</reference>
<dbReference type="Pfam" id="PF02518">
    <property type="entry name" value="HATPase_c"/>
    <property type="match status" value="1"/>
</dbReference>
<dbReference type="EMBL" id="JACHON010000005">
    <property type="protein sequence ID" value="MBB6512824.1"/>
    <property type="molecule type" value="Genomic_DNA"/>
</dbReference>
<dbReference type="Gene3D" id="3.30.450.20">
    <property type="entry name" value="PAS domain"/>
    <property type="match status" value="2"/>
</dbReference>
<dbReference type="RefSeq" id="WP_184246829.1">
    <property type="nucleotide sequence ID" value="NZ_BAAACU010000059.1"/>
</dbReference>
<name>A0A841RPG4_9BACI</name>
<dbReference type="PROSITE" id="PS50109">
    <property type="entry name" value="HIS_KIN"/>
    <property type="match status" value="1"/>
</dbReference>
<dbReference type="InterPro" id="IPR005467">
    <property type="entry name" value="His_kinase_dom"/>
</dbReference>
<dbReference type="SUPFAM" id="SSF158472">
    <property type="entry name" value="HAMP domain-like"/>
    <property type="match status" value="1"/>
</dbReference>
<dbReference type="InterPro" id="IPR004358">
    <property type="entry name" value="Sig_transdc_His_kin-like_C"/>
</dbReference>
<evidence type="ECO:0000256" key="13">
    <source>
        <dbReference type="ARBA" id="ARBA00023136"/>
    </source>
</evidence>
<evidence type="ECO:0000256" key="6">
    <source>
        <dbReference type="ARBA" id="ARBA00022679"/>
    </source>
</evidence>
<evidence type="ECO:0000256" key="5">
    <source>
        <dbReference type="ARBA" id="ARBA00022553"/>
    </source>
</evidence>
<dbReference type="AlphaFoldDB" id="A0A841RPG4"/>
<keyword evidence="5" id="KW-0597">Phosphoprotein</keyword>
<dbReference type="InterPro" id="IPR036890">
    <property type="entry name" value="HATPase_C_sf"/>
</dbReference>
<keyword evidence="18" id="KW-1185">Reference proteome</keyword>
<dbReference type="InterPro" id="IPR033479">
    <property type="entry name" value="dCache_1"/>
</dbReference>
<dbReference type="Gene3D" id="3.30.565.10">
    <property type="entry name" value="Histidine kinase-like ATPase, C-terminal domain"/>
    <property type="match status" value="1"/>
</dbReference>
<evidence type="ECO:0000256" key="4">
    <source>
        <dbReference type="ARBA" id="ARBA00022475"/>
    </source>
</evidence>
<keyword evidence="8" id="KW-0547">Nucleotide-binding</keyword>
<dbReference type="PANTHER" id="PTHR34220">
    <property type="entry name" value="SENSOR HISTIDINE KINASE YPDA"/>
    <property type="match status" value="1"/>
</dbReference>
<dbReference type="InterPro" id="IPR003594">
    <property type="entry name" value="HATPase_dom"/>
</dbReference>
<dbReference type="PANTHER" id="PTHR34220:SF11">
    <property type="entry name" value="SENSOR PROTEIN KINASE HPTS"/>
    <property type="match status" value="1"/>
</dbReference>
<evidence type="ECO:0000256" key="8">
    <source>
        <dbReference type="ARBA" id="ARBA00022741"/>
    </source>
</evidence>
<dbReference type="SUPFAM" id="SSF55874">
    <property type="entry name" value="ATPase domain of HSP90 chaperone/DNA topoisomerase II/histidine kinase"/>
    <property type="match status" value="1"/>
</dbReference>
<keyword evidence="13 14" id="KW-0472">Membrane</keyword>
<dbReference type="SMART" id="SM00387">
    <property type="entry name" value="HATPase_c"/>
    <property type="match status" value="1"/>
</dbReference>
<evidence type="ECO:0000259" key="15">
    <source>
        <dbReference type="PROSITE" id="PS50109"/>
    </source>
</evidence>
<dbReference type="Pfam" id="PF00672">
    <property type="entry name" value="HAMP"/>
    <property type="match status" value="1"/>
</dbReference>
<keyword evidence="7 14" id="KW-0812">Transmembrane</keyword>
<dbReference type="Proteomes" id="UP000572212">
    <property type="component" value="Unassembled WGS sequence"/>
</dbReference>
<feature type="transmembrane region" description="Helical" evidence="14">
    <location>
        <begin position="12"/>
        <end position="35"/>
    </location>
</feature>